<reference evidence="1 2" key="1">
    <citation type="journal article" date="2019" name="G3 (Bethesda)">
        <title>Sequencing of a Wild Apple (Malus baccata) Genome Unravels the Differences Between Cultivated and Wild Apple Species Regarding Disease Resistance and Cold Tolerance.</title>
        <authorList>
            <person name="Chen X."/>
        </authorList>
    </citation>
    <scope>NUCLEOTIDE SEQUENCE [LARGE SCALE GENOMIC DNA]</scope>
    <source>
        <strain evidence="2">cv. Shandingzi</strain>
        <tissue evidence="1">Leaves</tissue>
    </source>
</reference>
<dbReference type="EMBL" id="VIEB01000206">
    <property type="protein sequence ID" value="TQE00828.1"/>
    <property type="molecule type" value="Genomic_DNA"/>
</dbReference>
<organism evidence="1 2">
    <name type="scientific">Malus baccata</name>
    <name type="common">Siberian crab apple</name>
    <name type="synonym">Pyrus baccata</name>
    <dbReference type="NCBI Taxonomy" id="106549"/>
    <lineage>
        <taxon>Eukaryota</taxon>
        <taxon>Viridiplantae</taxon>
        <taxon>Streptophyta</taxon>
        <taxon>Embryophyta</taxon>
        <taxon>Tracheophyta</taxon>
        <taxon>Spermatophyta</taxon>
        <taxon>Magnoliopsida</taxon>
        <taxon>eudicotyledons</taxon>
        <taxon>Gunneridae</taxon>
        <taxon>Pentapetalae</taxon>
        <taxon>rosids</taxon>
        <taxon>fabids</taxon>
        <taxon>Rosales</taxon>
        <taxon>Rosaceae</taxon>
        <taxon>Amygdaloideae</taxon>
        <taxon>Maleae</taxon>
        <taxon>Malus</taxon>
    </lineage>
</organism>
<keyword evidence="2" id="KW-1185">Reference proteome</keyword>
<comment type="caution">
    <text evidence="1">The sequence shown here is derived from an EMBL/GenBank/DDBJ whole genome shotgun (WGS) entry which is preliminary data.</text>
</comment>
<protein>
    <submittedName>
        <fullName evidence="1">Uncharacterized protein</fullName>
    </submittedName>
</protein>
<name>A0A540MPV8_MALBA</name>
<sequence length="87" mass="9566">MPTGSHNTRLIALNVPPMGLFFPMVLVPDAYPPPPSVWVLHAIPSNEAIDTVEILGILDIGWDAWVYRDDWIRNGIHIGSGTGNVLH</sequence>
<proteinExistence type="predicted"/>
<evidence type="ECO:0000313" key="1">
    <source>
        <dbReference type="EMBL" id="TQE00828.1"/>
    </source>
</evidence>
<dbReference type="AlphaFoldDB" id="A0A540MPV8"/>
<accession>A0A540MPV8</accession>
<gene>
    <name evidence="1" type="ORF">C1H46_013623</name>
</gene>
<dbReference type="Proteomes" id="UP000315295">
    <property type="component" value="Unassembled WGS sequence"/>
</dbReference>
<dbReference type="STRING" id="106549.A0A540MPV8"/>
<evidence type="ECO:0000313" key="2">
    <source>
        <dbReference type="Proteomes" id="UP000315295"/>
    </source>
</evidence>